<organism evidence="10 11">
    <name type="scientific">Lineolata rhizophorae</name>
    <dbReference type="NCBI Taxonomy" id="578093"/>
    <lineage>
        <taxon>Eukaryota</taxon>
        <taxon>Fungi</taxon>
        <taxon>Dikarya</taxon>
        <taxon>Ascomycota</taxon>
        <taxon>Pezizomycotina</taxon>
        <taxon>Dothideomycetes</taxon>
        <taxon>Dothideomycetes incertae sedis</taxon>
        <taxon>Lineolatales</taxon>
        <taxon>Lineolataceae</taxon>
        <taxon>Lineolata</taxon>
    </lineage>
</organism>
<dbReference type="InterPro" id="IPR016163">
    <property type="entry name" value="Ald_DH_C"/>
</dbReference>
<keyword evidence="4" id="KW-0687">Ribonucleoprotein</keyword>
<feature type="active site" evidence="7">
    <location>
        <position position="295"/>
    </location>
</feature>
<reference evidence="10" key="1">
    <citation type="journal article" date="2020" name="Stud. Mycol.">
        <title>101 Dothideomycetes genomes: a test case for predicting lifestyles and emergence of pathogens.</title>
        <authorList>
            <person name="Haridas S."/>
            <person name="Albert R."/>
            <person name="Binder M."/>
            <person name="Bloem J."/>
            <person name="Labutti K."/>
            <person name="Salamov A."/>
            <person name="Andreopoulos B."/>
            <person name="Baker S."/>
            <person name="Barry K."/>
            <person name="Bills G."/>
            <person name="Bluhm B."/>
            <person name="Cannon C."/>
            <person name="Castanera R."/>
            <person name="Culley D."/>
            <person name="Daum C."/>
            <person name="Ezra D."/>
            <person name="Gonzalez J."/>
            <person name="Henrissat B."/>
            <person name="Kuo A."/>
            <person name="Liang C."/>
            <person name="Lipzen A."/>
            <person name="Lutzoni F."/>
            <person name="Magnuson J."/>
            <person name="Mondo S."/>
            <person name="Nolan M."/>
            <person name="Ohm R."/>
            <person name="Pangilinan J."/>
            <person name="Park H.-J."/>
            <person name="Ramirez L."/>
            <person name="Alfaro M."/>
            <person name="Sun H."/>
            <person name="Tritt A."/>
            <person name="Yoshinaga Y."/>
            <person name="Zwiers L.-H."/>
            <person name="Turgeon B."/>
            <person name="Goodwin S."/>
            <person name="Spatafora J."/>
            <person name="Crous P."/>
            <person name="Grigoriev I."/>
        </authorList>
    </citation>
    <scope>NUCLEOTIDE SEQUENCE</scope>
    <source>
        <strain evidence="10">ATCC 16933</strain>
    </source>
</reference>
<dbReference type="OrthoDB" id="310895at2759"/>
<dbReference type="PANTHER" id="PTHR11699">
    <property type="entry name" value="ALDEHYDE DEHYDROGENASE-RELATED"/>
    <property type="match status" value="1"/>
</dbReference>
<dbReference type="InterPro" id="IPR015590">
    <property type="entry name" value="Aldehyde_DH_dom"/>
</dbReference>
<gene>
    <name evidence="10" type="ORF">BDY21DRAFT_411938</name>
</gene>
<dbReference type="GO" id="GO:0004029">
    <property type="term" value="F:aldehyde dehydrogenase (NAD+) activity"/>
    <property type="evidence" value="ECO:0007669"/>
    <property type="project" value="UniProtKB-EC"/>
</dbReference>
<proteinExistence type="inferred from homology"/>
<dbReference type="InterPro" id="IPR016161">
    <property type="entry name" value="Ald_DH/histidinol_DH"/>
</dbReference>
<dbReference type="EC" id="1.2.1.3" evidence="5"/>
<evidence type="ECO:0000256" key="1">
    <source>
        <dbReference type="ARBA" id="ARBA00009986"/>
    </source>
</evidence>
<evidence type="ECO:0000313" key="10">
    <source>
        <dbReference type="EMBL" id="KAF2458369.1"/>
    </source>
</evidence>
<evidence type="ECO:0000256" key="8">
    <source>
        <dbReference type="RuleBase" id="RU003345"/>
    </source>
</evidence>
<dbReference type="GO" id="GO:0005840">
    <property type="term" value="C:ribosome"/>
    <property type="evidence" value="ECO:0007669"/>
    <property type="project" value="UniProtKB-KW"/>
</dbReference>
<protein>
    <recommendedName>
        <fullName evidence="5">aldehyde dehydrogenase (NAD(+))</fullName>
        <ecNumber evidence="5">1.2.1.3</ecNumber>
    </recommendedName>
</protein>
<dbReference type="Gene3D" id="3.40.309.10">
    <property type="entry name" value="Aldehyde Dehydrogenase, Chain A, domain 2"/>
    <property type="match status" value="1"/>
</dbReference>
<dbReference type="Pfam" id="PF04758">
    <property type="entry name" value="Ribosomal_S30"/>
    <property type="match status" value="1"/>
</dbReference>
<evidence type="ECO:0000256" key="5">
    <source>
        <dbReference type="ARBA" id="ARBA00024226"/>
    </source>
</evidence>
<sequence length="595" mass="63717">MPKGRALKRMKYTRRFVNVTMTGGKRKAPVEYKVTPPEQCRPGWKGEVLDKPMITVEGSYVIQCYCPASGKSLGRIIPSTRAGIDRAVQRARAAQVEWAKTCFSERRRVLKTLLKFILDNQETIVTAACLDSGKTRLDALLGEILMTTERIKWTLDHGEKVLRPDPRPTNLIMMYKSNEVRWEPLGVVAACVSWKYFHNLLGPIVSSLFAGNAIIVKPSEQTAWSSAYFAQIVQSALVVCGHSPHLAQSLVCWPHVADHLTSHSGISHLTFIGSRHVARAVAASAAKALTPTVLELGGKDAALVLDSTPKSDIPRVASVLMRGVFQSAGQNCIGIERIIATPGVYDDLVAALTPRVRALRVGSALDDDDDEGGPVDVGACASPARFAELMELILDAVAEGAQLLAGGTRVPHPRLPRGCFFAPTLLAGVTPRMRIARAELFAPVALVMAAADAADAVRVANGTPFALGASVFGGDVGAGPRGGDVERAVRGLRVGMVAVNDFAAYYAVSLPFGGRDGSGHGRFAGAEGLRGLCCAKSVCRDALWARVLGVKTAIPRALDYPVDGGVAYGVGWGVRWRGLRRLMDGGRKEQGEGRR</sequence>
<comment type="similarity">
    <text evidence="1 8">Belongs to the aldehyde dehydrogenase family.</text>
</comment>
<evidence type="ECO:0000256" key="3">
    <source>
        <dbReference type="ARBA" id="ARBA00023002"/>
    </source>
</evidence>
<evidence type="ECO:0000313" key="11">
    <source>
        <dbReference type="Proteomes" id="UP000799766"/>
    </source>
</evidence>
<dbReference type="Gene3D" id="3.40.605.10">
    <property type="entry name" value="Aldehyde Dehydrogenase, Chain A, domain 1"/>
    <property type="match status" value="1"/>
</dbReference>
<dbReference type="AlphaFoldDB" id="A0A6A6P3A1"/>
<evidence type="ECO:0000256" key="4">
    <source>
        <dbReference type="ARBA" id="ARBA00023274"/>
    </source>
</evidence>
<dbReference type="InterPro" id="IPR016162">
    <property type="entry name" value="Ald_DH_N"/>
</dbReference>
<dbReference type="Proteomes" id="UP000799766">
    <property type="component" value="Unassembled WGS sequence"/>
</dbReference>
<dbReference type="PROSITE" id="PS00687">
    <property type="entry name" value="ALDEHYDE_DEHYDR_GLU"/>
    <property type="match status" value="1"/>
</dbReference>
<dbReference type="GO" id="GO:1990904">
    <property type="term" value="C:ribonucleoprotein complex"/>
    <property type="evidence" value="ECO:0007669"/>
    <property type="project" value="UniProtKB-KW"/>
</dbReference>
<feature type="domain" description="Aldehyde dehydrogenase" evidence="9">
    <location>
        <begin position="61"/>
        <end position="538"/>
    </location>
</feature>
<dbReference type="PROSITE" id="PS00070">
    <property type="entry name" value="ALDEHYDE_DEHYDR_CYS"/>
    <property type="match status" value="1"/>
</dbReference>
<name>A0A6A6P3A1_9PEZI</name>
<evidence type="ECO:0000256" key="6">
    <source>
        <dbReference type="ARBA" id="ARBA00049194"/>
    </source>
</evidence>
<dbReference type="GO" id="GO:0003735">
    <property type="term" value="F:structural constituent of ribosome"/>
    <property type="evidence" value="ECO:0007669"/>
    <property type="project" value="InterPro"/>
</dbReference>
<dbReference type="EMBL" id="MU001678">
    <property type="protein sequence ID" value="KAF2458369.1"/>
    <property type="molecule type" value="Genomic_DNA"/>
</dbReference>
<dbReference type="Pfam" id="PF00171">
    <property type="entry name" value="Aldedh"/>
    <property type="match status" value="1"/>
</dbReference>
<dbReference type="InterPro" id="IPR006846">
    <property type="entry name" value="Ribosomal_eS30"/>
</dbReference>
<dbReference type="GO" id="GO:0006412">
    <property type="term" value="P:translation"/>
    <property type="evidence" value="ECO:0007669"/>
    <property type="project" value="InterPro"/>
</dbReference>
<dbReference type="InterPro" id="IPR029510">
    <property type="entry name" value="Ald_DH_CS_GLU"/>
</dbReference>
<keyword evidence="2" id="KW-0689">Ribosomal protein</keyword>
<comment type="catalytic activity">
    <reaction evidence="6">
        <text>an aldehyde + NAD(+) + H2O = a carboxylate + NADH + 2 H(+)</text>
        <dbReference type="Rhea" id="RHEA:16185"/>
        <dbReference type="ChEBI" id="CHEBI:15377"/>
        <dbReference type="ChEBI" id="CHEBI:15378"/>
        <dbReference type="ChEBI" id="CHEBI:17478"/>
        <dbReference type="ChEBI" id="CHEBI:29067"/>
        <dbReference type="ChEBI" id="CHEBI:57540"/>
        <dbReference type="ChEBI" id="CHEBI:57945"/>
        <dbReference type="EC" id="1.2.1.3"/>
    </reaction>
</comment>
<dbReference type="SUPFAM" id="SSF53720">
    <property type="entry name" value="ALDH-like"/>
    <property type="match status" value="1"/>
</dbReference>
<evidence type="ECO:0000256" key="7">
    <source>
        <dbReference type="PROSITE-ProRule" id="PRU10007"/>
    </source>
</evidence>
<evidence type="ECO:0000259" key="9">
    <source>
        <dbReference type="Pfam" id="PF00171"/>
    </source>
</evidence>
<dbReference type="InterPro" id="IPR016160">
    <property type="entry name" value="Ald_DH_CS_CYS"/>
</dbReference>
<evidence type="ECO:0000256" key="2">
    <source>
        <dbReference type="ARBA" id="ARBA00022980"/>
    </source>
</evidence>
<accession>A0A6A6P3A1</accession>
<keyword evidence="11" id="KW-1185">Reference proteome</keyword>
<keyword evidence="3 8" id="KW-0560">Oxidoreductase</keyword>